<dbReference type="AlphaFoldDB" id="B7BD93"/>
<name>B7BD93_9BACT</name>
<evidence type="ECO:0000256" key="1">
    <source>
        <dbReference type="SAM" id="SignalP"/>
    </source>
</evidence>
<feature type="chain" id="PRO_5002854365" description="NigD-like OB domain-containing protein" evidence="1">
    <location>
        <begin position="26"/>
        <end position="255"/>
    </location>
</feature>
<dbReference type="Pfam" id="PF22221">
    <property type="entry name" value="NigD_N-like"/>
    <property type="match status" value="1"/>
</dbReference>
<dbReference type="InterPro" id="IPR053994">
    <property type="entry name" value="NigD-like_OB"/>
</dbReference>
<evidence type="ECO:0000313" key="3">
    <source>
        <dbReference type="EMBL" id="EEC95603.1"/>
    </source>
</evidence>
<comment type="caution">
    <text evidence="3">The sequence shown here is derived from an EMBL/GenBank/DDBJ whole genome shotgun (WGS) entry which is preliminary data.</text>
</comment>
<protein>
    <recommendedName>
        <fullName evidence="2">NigD-like OB domain-containing protein</fullName>
    </recommendedName>
</protein>
<reference evidence="3 4" key="2">
    <citation type="submission" date="2008-10" db="EMBL/GenBank/DDBJ databases">
        <authorList>
            <person name="Fulton L."/>
            <person name="Clifton S."/>
            <person name="Fulton B."/>
            <person name="Xu J."/>
            <person name="Minx P."/>
            <person name="Pepin K.H."/>
            <person name="Johnson M."/>
            <person name="Bhonagiri V."/>
            <person name="Nash W.E."/>
            <person name="Mardis E.R."/>
            <person name="Wilson R.K."/>
        </authorList>
    </citation>
    <scope>NUCLEOTIDE SEQUENCE [LARGE SCALE GENOMIC DNA]</scope>
    <source>
        <strain evidence="3 4">DSM 18315</strain>
    </source>
</reference>
<organism evidence="3 4">
    <name type="scientific">Parabacteroides johnsonii DSM 18315</name>
    <dbReference type="NCBI Taxonomy" id="537006"/>
    <lineage>
        <taxon>Bacteria</taxon>
        <taxon>Pseudomonadati</taxon>
        <taxon>Bacteroidota</taxon>
        <taxon>Bacteroidia</taxon>
        <taxon>Bacteroidales</taxon>
        <taxon>Tannerellaceae</taxon>
        <taxon>Parabacteroides</taxon>
    </lineage>
</organism>
<evidence type="ECO:0000313" key="4">
    <source>
        <dbReference type="Proteomes" id="UP000005510"/>
    </source>
</evidence>
<dbReference type="HOGENOM" id="CLU_993385_0_0_10"/>
<dbReference type="EMBL" id="ABYH01000328">
    <property type="protein sequence ID" value="EEC95603.1"/>
    <property type="molecule type" value="Genomic_DNA"/>
</dbReference>
<dbReference type="Proteomes" id="UP000005510">
    <property type="component" value="Unassembled WGS sequence"/>
</dbReference>
<gene>
    <name evidence="3" type="ORF">PRABACTJOHN_03013</name>
</gene>
<feature type="domain" description="NigD-like OB" evidence="2">
    <location>
        <begin position="29"/>
        <end position="104"/>
    </location>
</feature>
<proteinExistence type="predicted"/>
<evidence type="ECO:0000259" key="2">
    <source>
        <dbReference type="Pfam" id="PF22221"/>
    </source>
</evidence>
<dbReference type="STRING" id="537006.PRABACTJOHN_03013"/>
<reference evidence="3 4" key="1">
    <citation type="submission" date="2008-10" db="EMBL/GenBank/DDBJ databases">
        <title>Draft genome sequence of Parabacteroides johnsonii (DSM 18315).</title>
        <authorList>
            <person name="Sudarsanam P."/>
            <person name="Ley R."/>
            <person name="Guruge J."/>
            <person name="Turnbaugh P.J."/>
            <person name="Mahowald M."/>
            <person name="Liep D."/>
            <person name="Gordon J."/>
        </authorList>
    </citation>
    <scope>NUCLEOTIDE SEQUENCE [LARGE SCALE GENOMIC DNA]</scope>
    <source>
        <strain evidence="3 4">DSM 18315</strain>
    </source>
</reference>
<feature type="signal peptide" evidence="1">
    <location>
        <begin position="1"/>
        <end position="25"/>
    </location>
</feature>
<sequence length="255" mass="28177">MDMKMRKTVLYGVLAFCLVVLNSCLGDPATQLTMANQAGVVVTGYGPGKAIYTKGDVVVSSEDFQNANVENGECILFDYSIDYGTANNMGAGTDTSYTEAVIYENTISEVNRWNFYNTLTDTSVVAKDELLLSSLQARSAYIRGNLFLFTEISNHPTNQVDSFSLSYNPDQLLGDDNIYSLYLRTIRIKADTTRGESMIIPCAFNIEDLVKEAGKNNSDELKFRINYAYSFGKDSASINWKSSDVFTIDLSGKGK</sequence>
<accession>B7BD93</accession>
<keyword evidence="1" id="KW-0732">Signal</keyword>